<feature type="transmembrane region" description="Helical" evidence="6">
    <location>
        <begin position="140"/>
        <end position="161"/>
    </location>
</feature>
<evidence type="ECO:0000256" key="3">
    <source>
        <dbReference type="ARBA" id="ARBA00022692"/>
    </source>
</evidence>
<feature type="transmembrane region" description="Helical" evidence="6">
    <location>
        <begin position="44"/>
        <end position="64"/>
    </location>
</feature>
<evidence type="ECO:0000256" key="6">
    <source>
        <dbReference type="SAM" id="Phobius"/>
    </source>
</evidence>
<organism evidence="8 9">
    <name type="scientific">Desmospora profundinema</name>
    <dbReference type="NCBI Taxonomy" id="1571184"/>
    <lineage>
        <taxon>Bacteria</taxon>
        <taxon>Bacillati</taxon>
        <taxon>Bacillota</taxon>
        <taxon>Bacilli</taxon>
        <taxon>Bacillales</taxon>
        <taxon>Thermoactinomycetaceae</taxon>
        <taxon>Desmospora</taxon>
    </lineage>
</organism>
<dbReference type="PANTHER" id="PTHR32322:SF2">
    <property type="entry name" value="EAMA DOMAIN-CONTAINING PROTEIN"/>
    <property type="match status" value="1"/>
</dbReference>
<name>A0ABU1IIK1_9BACL</name>
<reference evidence="8 9" key="1">
    <citation type="submission" date="2023-07" db="EMBL/GenBank/DDBJ databases">
        <title>Genomic Encyclopedia of Type Strains, Phase IV (KMG-IV): sequencing the most valuable type-strain genomes for metagenomic binning, comparative biology and taxonomic classification.</title>
        <authorList>
            <person name="Goeker M."/>
        </authorList>
    </citation>
    <scope>NUCLEOTIDE SEQUENCE [LARGE SCALE GENOMIC DNA]</scope>
    <source>
        <strain evidence="8 9">DSM 45903</strain>
    </source>
</reference>
<feature type="transmembrane region" description="Helical" evidence="6">
    <location>
        <begin position="108"/>
        <end position="128"/>
    </location>
</feature>
<feature type="domain" description="EamA" evidence="7">
    <location>
        <begin position="167"/>
        <end position="299"/>
    </location>
</feature>
<keyword evidence="3 6" id="KW-0812">Transmembrane</keyword>
<dbReference type="Pfam" id="PF00892">
    <property type="entry name" value="EamA"/>
    <property type="match status" value="2"/>
</dbReference>
<evidence type="ECO:0000256" key="2">
    <source>
        <dbReference type="ARBA" id="ARBA00007362"/>
    </source>
</evidence>
<keyword evidence="4 6" id="KW-1133">Transmembrane helix</keyword>
<comment type="similarity">
    <text evidence="2">Belongs to the EamA transporter family.</text>
</comment>
<dbReference type="InterPro" id="IPR000620">
    <property type="entry name" value="EamA_dom"/>
</dbReference>
<dbReference type="InterPro" id="IPR050638">
    <property type="entry name" value="AA-Vitamin_Transporters"/>
</dbReference>
<dbReference type="PANTHER" id="PTHR32322">
    <property type="entry name" value="INNER MEMBRANE TRANSPORTER"/>
    <property type="match status" value="1"/>
</dbReference>
<evidence type="ECO:0000256" key="4">
    <source>
        <dbReference type="ARBA" id="ARBA00022989"/>
    </source>
</evidence>
<dbReference type="Proteomes" id="UP001185012">
    <property type="component" value="Unassembled WGS sequence"/>
</dbReference>
<gene>
    <name evidence="8" type="ORF">JOE21_000587</name>
</gene>
<evidence type="ECO:0000256" key="1">
    <source>
        <dbReference type="ARBA" id="ARBA00004127"/>
    </source>
</evidence>
<dbReference type="InterPro" id="IPR037185">
    <property type="entry name" value="EmrE-like"/>
</dbReference>
<dbReference type="EMBL" id="JAVDQG010000001">
    <property type="protein sequence ID" value="MDR6224599.1"/>
    <property type="molecule type" value="Genomic_DNA"/>
</dbReference>
<keyword evidence="5 6" id="KW-0472">Membrane</keyword>
<dbReference type="SUPFAM" id="SSF103481">
    <property type="entry name" value="Multidrug resistance efflux transporter EmrE"/>
    <property type="match status" value="2"/>
</dbReference>
<evidence type="ECO:0000259" key="7">
    <source>
        <dbReference type="Pfam" id="PF00892"/>
    </source>
</evidence>
<comment type="subcellular location">
    <subcellularLocation>
        <location evidence="1">Endomembrane system</location>
        <topology evidence="1">Multi-pass membrane protein</topology>
    </subcellularLocation>
</comment>
<proteinExistence type="inferred from homology"/>
<keyword evidence="9" id="KW-1185">Reference proteome</keyword>
<sequence>MTHKNSDWLRRFQGTSMVVIGAVMWGLSGTVAQTLFQEADFQPGWLVSVRLLTAGVLLLAILAVRRGAGTILAVWREPRDRLQLLVFGIGGMLAVQYTYFAAIDASNAAMATLLQYLGPMLICCWLAFRSRRWPTSYEGGGVLLALAGTALLVSGGHGGSLSVSGTALFWGLASAVALAFYTLYPSRLLPRWGAGTVVGWAMVIGGTGLSFLHPPWQVTGTFTLESILSISFIIVFGTLLAFFLYLDSLRLIRPTETSLLACTEPLSATVAAVVWLGVPFGVPEWVGAGCIIATVALLSLEPHTQQKAVEPASIPHAKEKTG</sequence>
<feature type="transmembrane region" description="Helical" evidence="6">
    <location>
        <begin position="196"/>
        <end position="214"/>
    </location>
</feature>
<evidence type="ECO:0000313" key="8">
    <source>
        <dbReference type="EMBL" id="MDR6224599.1"/>
    </source>
</evidence>
<feature type="transmembrane region" description="Helical" evidence="6">
    <location>
        <begin position="226"/>
        <end position="246"/>
    </location>
</feature>
<evidence type="ECO:0000256" key="5">
    <source>
        <dbReference type="ARBA" id="ARBA00023136"/>
    </source>
</evidence>
<accession>A0ABU1IIK1</accession>
<feature type="domain" description="EamA" evidence="7">
    <location>
        <begin position="14"/>
        <end position="153"/>
    </location>
</feature>
<protein>
    <submittedName>
        <fullName evidence="8">Drug/metabolite transporter (DMT)-like permease</fullName>
    </submittedName>
</protein>
<feature type="transmembrane region" description="Helical" evidence="6">
    <location>
        <begin position="12"/>
        <end position="32"/>
    </location>
</feature>
<comment type="caution">
    <text evidence="8">The sequence shown here is derived from an EMBL/GenBank/DDBJ whole genome shotgun (WGS) entry which is preliminary data.</text>
</comment>
<feature type="transmembrane region" description="Helical" evidence="6">
    <location>
        <begin position="84"/>
        <end position="102"/>
    </location>
</feature>
<feature type="transmembrane region" description="Helical" evidence="6">
    <location>
        <begin position="167"/>
        <end position="184"/>
    </location>
</feature>
<evidence type="ECO:0000313" key="9">
    <source>
        <dbReference type="Proteomes" id="UP001185012"/>
    </source>
</evidence>